<organism evidence="2 3">
    <name type="scientific">Symbiodinium microadriaticum</name>
    <name type="common">Dinoflagellate</name>
    <name type="synonym">Zooxanthella microadriatica</name>
    <dbReference type="NCBI Taxonomy" id="2951"/>
    <lineage>
        <taxon>Eukaryota</taxon>
        <taxon>Sar</taxon>
        <taxon>Alveolata</taxon>
        <taxon>Dinophyceae</taxon>
        <taxon>Suessiales</taxon>
        <taxon>Symbiodiniaceae</taxon>
        <taxon>Symbiodinium</taxon>
    </lineage>
</organism>
<dbReference type="Proteomes" id="UP000186817">
    <property type="component" value="Unassembled WGS sequence"/>
</dbReference>
<accession>A0A1Q9DWR9</accession>
<dbReference type="OrthoDB" id="10531136at2759"/>
<keyword evidence="3" id="KW-1185">Reference proteome</keyword>
<gene>
    <name evidence="2" type="ORF">AK812_SmicGene17848</name>
</gene>
<evidence type="ECO:0000313" key="2">
    <source>
        <dbReference type="EMBL" id="OLP99588.1"/>
    </source>
</evidence>
<sequence>MVLLHNVELACDPHLLELVDLPPEAHPRPLHAELLYSNFYNIVSSIDLSISHRPGFQNFVARNKAHSGSEVHRLRPILLTSRQCNVFSQMGVSEESSPSDFAVYTEYPVFSEFRRRIQELKEGITKVWDKYDLSLGLTRQHCKEPKLAADLAALAEKAFSIVAAFRWLEWHLSDFMGVTCLASKRHRWDPGYRLHLVSAADTGRDLLPVKLHFQDASQLPAFPCRPVPKNLQNGIRLTTQNQQKQLVGLADCVVPWTCQEVQMSLTPVVTSFVYFLCVSLCSYGGTRLLTSGKQGRCVTELPRYHLGVLFLGLIYEMWHRVNGATEGPINAQSSCREHPQLNALEVDKPFYLRLEWIQALEGGPTGYPRSTHSAMSVRANYAMRQIPAILDHAAKNNVLEVRELLEIRGADPNYIHVRKDSWSVSDTRLEFYEEITPLVVAAEFGACDVIKVLFNHPQLDTNLCCCAFNDSEIYNYYTAYDMTISRKHPHAAALLRARGVLPASDERVYKPPFDSVHGRPLRETLNHTFEEDSFGAGEMPRWDTVLNDDYQTKGYQFKAKQKTEFQGAVVTSAVDLFPPKEPPERKDAASLSRRRHLESPESPDPEVCQETSVMTPAKLTWRLPQPFGVKAVCIDKLELDRGRQDERTDSCPSQGLGILQPRCQVGDVRLPGRQGSQIEEQIRWHFFGQSREHDEVRVDTWILDFERGGREQ</sequence>
<dbReference type="SUPFAM" id="SSF48403">
    <property type="entry name" value="Ankyrin repeat"/>
    <property type="match status" value="1"/>
</dbReference>
<dbReference type="EMBL" id="LSRX01000356">
    <property type="protein sequence ID" value="OLP99588.1"/>
    <property type="molecule type" value="Genomic_DNA"/>
</dbReference>
<evidence type="ECO:0000313" key="3">
    <source>
        <dbReference type="Proteomes" id="UP000186817"/>
    </source>
</evidence>
<feature type="region of interest" description="Disordered" evidence="1">
    <location>
        <begin position="576"/>
        <end position="611"/>
    </location>
</feature>
<dbReference type="AlphaFoldDB" id="A0A1Q9DWR9"/>
<dbReference type="InterPro" id="IPR036770">
    <property type="entry name" value="Ankyrin_rpt-contain_sf"/>
</dbReference>
<comment type="caution">
    <text evidence="2">The sequence shown here is derived from an EMBL/GenBank/DDBJ whole genome shotgun (WGS) entry which is preliminary data.</text>
</comment>
<protein>
    <submittedName>
        <fullName evidence="2">Uncharacterized protein</fullName>
    </submittedName>
</protein>
<dbReference type="Gene3D" id="1.25.40.20">
    <property type="entry name" value="Ankyrin repeat-containing domain"/>
    <property type="match status" value="1"/>
</dbReference>
<evidence type="ECO:0000256" key="1">
    <source>
        <dbReference type="SAM" id="MobiDB-lite"/>
    </source>
</evidence>
<proteinExistence type="predicted"/>
<name>A0A1Q9DWR9_SYMMI</name>
<reference evidence="2 3" key="1">
    <citation type="submission" date="2016-02" db="EMBL/GenBank/DDBJ databases">
        <title>Genome analysis of coral dinoflagellate symbionts highlights evolutionary adaptations to a symbiotic lifestyle.</title>
        <authorList>
            <person name="Aranda M."/>
            <person name="Li Y."/>
            <person name="Liew Y.J."/>
            <person name="Baumgarten S."/>
            <person name="Simakov O."/>
            <person name="Wilson M."/>
            <person name="Piel J."/>
            <person name="Ashoor H."/>
            <person name="Bougouffa S."/>
            <person name="Bajic V.B."/>
            <person name="Ryu T."/>
            <person name="Ravasi T."/>
            <person name="Bayer T."/>
            <person name="Micklem G."/>
            <person name="Kim H."/>
            <person name="Bhak J."/>
            <person name="Lajeunesse T.C."/>
            <person name="Voolstra C.R."/>
        </authorList>
    </citation>
    <scope>NUCLEOTIDE SEQUENCE [LARGE SCALE GENOMIC DNA]</scope>
    <source>
        <strain evidence="2 3">CCMP2467</strain>
    </source>
</reference>